<dbReference type="GO" id="GO:0046872">
    <property type="term" value="F:metal ion binding"/>
    <property type="evidence" value="ECO:0007669"/>
    <property type="project" value="UniProtKB-KW"/>
</dbReference>
<keyword evidence="7" id="KW-0460">Magnesium</keyword>
<keyword evidence="4 8" id="KW-0479">Metal-binding</keyword>
<dbReference type="Proteomes" id="UP000235803">
    <property type="component" value="Unassembled WGS sequence"/>
</dbReference>
<dbReference type="Gene3D" id="3.20.20.140">
    <property type="entry name" value="Metal-dependent hydrolases"/>
    <property type="match status" value="1"/>
</dbReference>
<dbReference type="OrthoDB" id="9810005at2"/>
<dbReference type="AlphaFoldDB" id="A0A2N7U4L6"/>
<evidence type="ECO:0000256" key="3">
    <source>
        <dbReference type="ARBA" id="ARBA00022722"/>
    </source>
</evidence>
<feature type="binding site" evidence="8">
    <location>
        <position position="178"/>
    </location>
    <ligand>
        <name>a divalent metal cation</name>
        <dbReference type="ChEBI" id="CHEBI:60240"/>
        <label>2</label>
    </ligand>
</feature>
<dbReference type="PANTHER" id="PTHR46124">
    <property type="entry name" value="D-AMINOACYL-TRNA DEACYLASE"/>
    <property type="match status" value="1"/>
</dbReference>
<evidence type="ECO:0000313" key="10">
    <source>
        <dbReference type="Proteomes" id="UP000235803"/>
    </source>
</evidence>
<dbReference type="PANTHER" id="PTHR46124:SF2">
    <property type="entry name" value="D-AMINOACYL-TRNA DEACYLASE"/>
    <property type="match status" value="1"/>
</dbReference>
<proteinExistence type="inferred from homology"/>
<evidence type="ECO:0000313" key="9">
    <source>
        <dbReference type="EMBL" id="PMR75375.1"/>
    </source>
</evidence>
<dbReference type="InterPro" id="IPR001130">
    <property type="entry name" value="TatD-like"/>
</dbReference>
<dbReference type="GO" id="GO:0005829">
    <property type="term" value="C:cytosol"/>
    <property type="evidence" value="ECO:0007669"/>
    <property type="project" value="TreeGrafter"/>
</dbReference>
<comment type="caution">
    <text evidence="9">The sequence shown here is derived from an EMBL/GenBank/DDBJ whole genome shotgun (WGS) entry which is preliminary data.</text>
</comment>
<feature type="binding site" evidence="8">
    <location>
        <position position="254"/>
    </location>
    <ligand>
        <name>a divalent metal cation</name>
        <dbReference type="ChEBI" id="CHEBI:60240"/>
        <label>1</label>
    </ligand>
</feature>
<keyword evidence="3" id="KW-0540">Nuclease</keyword>
<evidence type="ECO:0000256" key="2">
    <source>
        <dbReference type="ARBA" id="ARBA00022490"/>
    </source>
</evidence>
<dbReference type="FunFam" id="3.20.20.140:FF:000018">
    <property type="entry name" value="3'-5' ssDNA/RNA exonuclease TatD"/>
    <property type="match status" value="1"/>
</dbReference>
<dbReference type="Pfam" id="PF01026">
    <property type="entry name" value="TatD_DNase"/>
    <property type="match status" value="1"/>
</dbReference>
<evidence type="ECO:0000256" key="7">
    <source>
        <dbReference type="ARBA" id="ARBA00022842"/>
    </source>
</evidence>
<evidence type="ECO:0000256" key="5">
    <source>
        <dbReference type="ARBA" id="ARBA00022801"/>
    </source>
</evidence>
<keyword evidence="6" id="KW-0269">Exonuclease</keyword>
<evidence type="ECO:0000256" key="4">
    <source>
        <dbReference type="ARBA" id="ARBA00022723"/>
    </source>
</evidence>
<evidence type="ECO:0000256" key="1">
    <source>
        <dbReference type="ARBA" id="ARBA00009275"/>
    </source>
</evidence>
<dbReference type="InterPro" id="IPR018228">
    <property type="entry name" value="DNase_TatD-rel_CS"/>
</dbReference>
<protein>
    <submittedName>
        <fullName evidence="9">Hydrolase TatD</fullName>
    </submittedName>
</protein>
<reference evidence="9 10" key="1">
    <citation type="submission" date="2018-01" db="EMBL/GenBank/DDBJ databases">
        <title>Halomonas endophytica sp. nov., isolated from storage liquid in the stems of Populus euphratica.</title>
        <authorList>
            <person name="Chen C."/>
        </authorList>
    </citation>
    <scope>NUCLEOTIDE SEQUENCE [LARGE SCALE GENOMIC DNA]</scope>
    <source>
        <strain evidence="9 10">MC28</strain>
    </source>
</reference>
<dbReference type="PIRSF" id="PIRSF005902">
    <property type="entry name" value="DNase_TatD"/>
    <property type="match status" value="1"/>
</dbReference>
<keyword evidence="5 9" id="KW-0378">Hydrolase</keyword>
<keyword evidence="2" id="KW-0963">Cytoplasm</keyword>
<name>A0A2N7U4L6_9GAMM</name>
<dbReference type="SUPFAM" id="SSF51556">
    <property type="entry name" value="Metallo-dependent hydrolases"/>
    <property type="match status" value="1"/>
</dbReference>
<dbReference type="CDD" id="cd01310">
    <property type="entry name" value="TatD_DNAse"/>
    <property type="match status" value="1"/>
</dbReference>
<gene>
    <name evidence="9" type="ORF">C1H69_10695</name>
</gene>
<dbReference type="GO" id="GO:0004527">
    <property type="term" value="F:exonuclease activity"/>
    <property type="evidence" value="ECO:0007669"/>
    <property type="project" value="UniProtKB-KW"/>
</dbReference>
<keyword evidence="10" id="KW-1185">Reference proteome</keyword>
<evidence type="ECO:0000256" key="6">
    <source>
        <dbReference type="ARBA" id="ARBA00022839"/>
    </source>
</evidence>
<feature type="binding site" evidence="8">
    <location>
        <position position="203"/>
    </location>
    <ligand>
        <name>a divalent metal cation</name>
        <dbReference type="ChEBI" id="CHEBI:60240"/>
        <label>2</label>
    </ligand>
</feature>
<sequence length="326" mass="36253">MAGSAWSCTIRRTLRKGACCPDDTRSSALVDPAETCDDFLPEALRFRSPAPLVDIGANLTHESFARDLDAVLARARMAGVTHLILTGTDREHAEQAVELARRHTGLYATAGVHPHDASRWDPALQGAMRDLHQQPEVVAVGECGLDFNRNLSTPAEQERAFEAQLGLAVESGKPLFVHERDAGKRMREILHAWRDDIGDAVIHCFTADRDTLYGYLDLDLHIGLTGWLCDERRGHHLRELVGEIPLDRLMVETDCPYLLPRNLPAKLKGRRHEPALLPWIVREIAHWRNIGEAELARATTDTARAFFRLAAADGLPDAGAHQQEND</sequence>
<dbReference type="PROSITE" id="PS01091">
    <property type="entry name" value="TATD_3"/>
    <property type="match status" value="1"/>
</dbReference>
<feature type="binding site" evidence="8">
    <location>
        <position position="142"/>
    </location>
    <ligand>
        <name>a divalent metal cation</name>
        <dbReference type="ChEBI" id="CHEBI:60240"/>
        <label>1</label>
    </ligand>
</feature>
<evidence type="ECO:0000256" key="8">
    <source>
        <dbReference type="PIRSR" id="PIRSR005902-1"/>
    </source>
</evidence>
<dbReference type="InterPro" id="IPR032466">
    <property type="entry name" value="Metal_Hydrolase"/>
</dbReference>
<comment type="similarity">
    <text evidence="1">Belongs to the metallo-dependent hydrolases superfamily. TatD-type hydrolase family.</text>
</comment>
<dbReference type="EMBL" id="PNRF01000020">
    <property type="protein sequence ID" value="PMR75375.1"/>
    <property type="molecule type" value="Genomic_DNA"/>
</dbReference>
<organism evidence="9 10">
    <name type="scientific">Billgrantia endophytica</name>
    <dbReference type="NCBI Taxonomy" id="2033802"/>
    <lineage>
        <taxon>Bacteria</taxon>
        <taxon>Pseudomonadati</taxon>
        <taxon>Pseudomonadota</taxon>
        <taxon>Gammaproteobacteria</taxon>
        <taxon>Oceanospirillales</taxon>
        <taxon>Halomonadaceae</taxon>
        <taxon>Billgrantia</taxon>
    </lineage>
</organism>
<accession>A0A2N7U4L6</accession>